<keyword evidence="9" id="KW-1185">Reference proteome</keyword>
<reference evidence="8 9" key="1">
    <citation type="submission" date="2016-10" db="EMBL/GenBank/DDBJ databases">
        <title>Complete Genome Sequence of Peptococcaceae strain DCMF.</title>
        <authorList>
            <person name="Edwards R.J."/>
            <person name="Holland S.I."/>
            <person name="Deshpande N.P."/>
            <person name="Wong Y.K."/>
            <person name="Ertan H."/>
            <person name="Manefield M."/>
            <person name="Russell T.L."/>
            <person name="Lee M.J."/>
        </authorList>
    </citation>
    <scope>NUCLEOTIDE SEQUENCE [LARGE SCALE GENOMIC DNA]</scope>
    <source>
        <strain evidence="8 9">DCMF</strain>
    </source>
</reference>
<dbReference type="PROSITE" id="PS00105">
    <property type="entry name" value="AA_TRANSFER_CLASS_1"/>
    <property type="match status" value="1"/>
</dbReference>
<evidence type="ECO:0000256" key="2">
    <source>
        <dbReference type="ARBA" id="ARBA00007441"/>
    </source>
</evidence>
<dbReference type="GO" id="GO:0030170">
    <property type="term" value="F:pyridoxal phosphate binding"/>
    <property type="evidence" value="ECO:0007669"/>
    <property type="project" value="InterPro"/>
</dbReference>
<dbReference type="Proteomes" id="UP000323521">
    <property type="component" value="Chromosome"/>
</dbReference>
<dbReference type="SUPFAM" id="SSF53383">
    <property type="entry name" value="PLP-dependent transferases"/>
    <property type="match status" value="1"/>
</dbReference>
<evidence type="ECO:0000313" key="8">
    <source>
        <dbReference type="EMBL" id="ATW25077.1"/>
    </source>
</evidence>
<dbReference type="RefSeq" id="WP_148134321.1">
    <property type="nucleotide sequence ID" value="NZ_CP017634.1"/>
</dbReference>
<dbReference type="EMBL" id="CP017634">
    <property type="protein sequence ID" value="ATW25077.1"/>
    <property type="molecule type" value="Genomic_DNA"/>
</dbReference>
<dbReference type="GO" id="GO:0008483">
    <property type="term" value="F:transaminase activity"/>
    <property type="evidence" value="ECO:0007669"/>
    <property type="project" value="UniProtKB-KW"/>
</dbReference>
<dbReference type="InterPro" id="IPR050596">
    <property type="entry name" value="AspAT/PAT-like"/>
</dbReference>
<evidence type="ECO:0000256" key="1">
    <source>
        <dbReference type="ARBA" id="ARBA00001933"/>
    </source>
</evidence>
<dbReference type="InterPro" id="IPR015422">
    <property type="entry name" value="PyrdxlP-dep_Trfase_small"/>
</dbReference>
<evidence type="ECO:0000256" key="5">
    <source>
        <dbReference type="ARBA" id="ARBA00022898"/>
    </source>
</evidence>
<dbReference type="Gene3D" id="3.90.1150.10">
    <property type="entry name" value="Aspartate Aminotransferase, domain 1"/>
    <property type="match status" value="1"/>
</dbReference>
<dbReference type="EC" id="2.6.1.-" evidence="6"/>
<keyword evidence="5" id="KW-0663">Pyridoxal phosphate</keyword>
<dbReference type="Pfam" id="PF00155">
    <property type="entry name" value="Aminotran_1_2"/>
    <property type="match status" value="1"/>
</dbReference>
<name>A0A3G1KRK2_FORW1</name>
<gene>
    <name evidence="8" type="ORF">DCMF_10075</name>
</gene>
<dbReference type="InterPro" id="IPR004839">
    <property type="entry name" value="Aminotransferase_I/II_large"/>
</dbReference>
<evidence type="ECO:0000256" key="3">
    <source>
        <dbReference type="ARBA" id="ARBA00022576"/>
    </source>
</evidence>
<comment type="similarity">
    <text evidence="2 6">Belongs to the class-I pyridoxal-phosphate-dependent aminotransferase family.</text>
</comment>
<evidence type="ECO:0000313" key="9">
    <source>
        <dbReference type="Proteomes" id="UP000323521"/>
    </source>
</evidence>
<keyword evidence="4 6" id="KW-0808">Transferase</keyword>
<dbReference type="KEGG" id="fwa:DCMF_10075"/>
<evidence type="ECO:0000256" key="6">
    <source>
        <dbReference type="RuleBase" id="RU000481"/>
    </source>
</evidence>
<dbReference type="PANTHER" id="PTHR46383:SF1">
    <property type="entry name" value="ASPARTATE AMINOTRANSFERASE"/>
    <property type="match status" value="1"/>
</dbReference>
<dbReference type="InterPro" id="IPR015424">
    <property type="entry name" value="PyrdxlP-dep_Trfase"/>
</dbReference>
<evidence type="ECO:0000256" key="4">
    <source>
        <dbReference type="ARBA" id="ARBA00022679"/>
    </source>
</evidence>
<dbReference type="GO" id="GO:0006520">
    <property type="term" value="P:amino acid metabolic process"/>
    <property type="evidence" value="ECO:0007669"/>
    <property type="project" value="InterPro"/>
</dbReference>
<dbReference type="Gene3D" id="3.40.640.10">
    <property type="entry name" value="Type I PLP-dependent aspartate aminotransferase-like (Major domain)"/>
    <property type="match status" value="1"/>
</dbReference>
<dbReference type="InterPro" id="IPR004838">
    <property type="entry name" value="NHTrfase_class1_PyrdxlP-BS"/>
</dbReference>
<feature type="domain" description="Aminotransferase class I/classII large" evidence="7">
    <location>
        <begin position="35"/>
        <end position="383"/>
    </location>
</feature>
<protein>
    <recommendedName>
        <fullName evidence="6">Aminotransferase</fullName>
        <ecNumber evidence="6">2.6.1.-</ecNumber>
    </recommendedName>
</protein>
<accession>A0A3G1KRK2</accession>
<proteinExistence type="inferred from homology"/>
<sequence>MADHRFAERLGRLGSESAFEVLSRAKALEAEGKSIIHFEIGEPDFATPRNIVEAAKKALDRGFTHYATAQGYLPFREAVVAYAQKYKGIDCTTEEVVVVPGGKPVMFYTVLALVNEGDEVIYPNPGFPIYESLIKFVGATPVSIPLREENDFRLDVAELKQKVTEKTKLVIINSPANPTGGMLTPEDIHGIADAIRGKGIYILSDEIYQRIVYRGSVKSIASLPGMKDWTIVLDGVSKTYAMTGWRLGYGIMRQELAKKITDLMINSNSCVAPFTQIAGIEALTGTQDAVAKMVEEFRKRREIIVDGLNSIKGIRCRKADGAFYAFPNIKGTGMGSKAFADFLLYRAGVATLSGASFGSYGEGYLRLSYATSIDQIEMALERIDKAVQHL</sequence>
<dbReference type="InterPro" id="IPR015421">
    <property type="entry name" value="PyrdxlP-dep_Trfase_major"/>
</dbReference>
<organism evidence="8 9">
    <name type="scientific">Formimonas warabiya</name>
    <dbReference type="NCBI Taxonomy" id="1761012"/>
    <lineage>
        <taxon>Bacteria</taxon>
        <taxon>Bacillati</taxon>
        <taxon>Bacillota</taxon>
        <taxon>Clostridia</taxon>
        <taxon>Eubacteriales</taxon>
        <taxon>Peptococcaceae</taxon>
        <taxon>Candidatus Formimonas</taxon>
    </lineage>
</organism>
<evidence type="ECO:0000259" key="7">
    <source>
        <dbReference type="Pfam" id="PF00155"/>
    </source>
</evidence>
<comment type="cofactor">
    <cofactor evidence="1 6">
        <name>pyridoxal 5'-phosphate</name>
        <dbReference type="ChEBI" id="CHEBI:597326"/>
    </cofactor>
</comment>
<dbReference type="AlphaFoldDB" id="A0A3G1KRK2"/>
<dbReference type="CDD" id="cd00609">
    <property type="entry name" value="AAT_like"/>
    <property type="match status" value="1"/>
</dbReference>
<dbReference type="OrthoDB" id="9803354at2"/>
<dbReference type="PANTHER" id="PTHR46383">
    <property type="entry name" value="ASPARTATE AMINOTRANSFERASE"/>
    <property type="match status" value="1"/>
</dbReference>
<keyword evidence="3 6" id="KW-0032">Aminotransferase</keyword>